<evidence type="ECO:0000256" key="3">
    <source>
        <dbReference type="ARBA" id="ARBA00022723"/>
    </source>
</evidence>
<dbReference type="SUPFAM" id="SSF57667">
    <property type="entry name" value="beta-beta-alpha zinc fingers"/>
    <property type="match status" value="3"/>
</dbReference>
<dbReference type="GO" id="GO:0005634">
    <property type="term" value="C:nucleus"/>
    <property type="evidence" value="ECO:0007669"/>
    <property type="project" value="UniProtKB-SubCell"/>
</dbReference>
<dbReference type="FunFam" id="3.30.160.60:FF:000358">
    <property type="entry name" value="zinc finger protein 24"/>
    <property type="match status" value="1"/>
</dbReference>
<evidence type="ECO:0000256" key="7">
    <source>
        <dbReference type="ARBA" id="ARBA00023015"/>
    </source>
</evidence>
<dbReference type="Gene3D" id="3.30.160.60">
    <property type="entry name" value="Classic Zinc Finger"/>
    <property type="match status" value="6"/>
</dbReference>
<keyword evidence="15" id="KW-1185">Reference proteome</keyword>
<keyword evidence="7" id="KW-0805">Transcription regulation</keyword>
<evidence type="ECO:0000256" key="4">
    <source>
        <dbReference type="ARBA" id="ARBA00022737"/>
    </source>
</evidence>
<feature type="domain" description="C2H2-type" evidence="13">
    <location>
        <begin position="223"/>
        <end position="250"/>
    </location>
</feature>
<dbReference type="GO" id="GO:0032502">
    <property type="term" value="P:developmental process"/>
    <property type="evidence" value="ECO:0007669"/>
    <property type="project" value="UniProtKB-ARBA"/>
</dbReference>
<comment type="similarity">
    <text evidence="2">Belongs to the krueppel C2H2-type zinc-finger protein family.</text>
</comment>
<keyword evidence="9" id="KW-0804">Transcription</keyword>
<comment type="subcellular location">
    <subcellularLocation>
        <location evidence="1">Nucleus</location>
    </subcellularLocation>
</comment>
<dbReference type="AlphaFoldDB" id="A0A2G9R7S3"/>
<evidence type="ECO:0000259" key="13">
    <source>
        <dbReference type="PROSITE" id="PS50157"/>
    </source>
</evidence>
<feature type="non-terminal residue" evidence="14">
    <location>
        <position position="1"/>
    </location>
</feature>
<evidence type="ECO:0000256" key="9">
    <source>
        <dbReference type="ARBA" id="ARBA00023163"/>
    </source>
</evidence>
<keyword evidence="4" id="KW-0677">Repeat</keyword>
<feature type="region of interest" description="Disordered" evidence="12">
    <location>
        <begin position="1"/>
        <end position="122"/>
    </location>
</feature>
<keyword evidence="6" id="KW-0862">Zinc</keyword>
<dbReference type="PANTHER" id="PTHR23226">
    <property type="entry name" value="ZINC FINGER AND SCAN DOMAIN-CONTAINING"/>
    <property type="match status" value="1"/>
</dbReference>
<dbReference type="EMBL" id="KV957144">
    <property type="protein sequence ID" value="PIO23932.1"/>
    <property type="molecule type" value="Genomic_DNA"/>
</dbReference>
<feature type="non-terminal residue" evidence="14">
    <location>
        <position position="406"/>
    </location>
</feature>
<dbReference type="FunFam" id="3.30.160.60:FF:000295">
    <property type="entry name" value="zinc finger protein 19"/>
    <property type="match status" value="2"/>
</dbReference>
<dbReference type="FunFam" id="3.30.160.60:FF:000202">
    <property type="entry name" value="Zinc finger protein 574"/>
    <property type="match status" value="1"/>
</dbReference>
<dbReference type="GO" id="GO:0000981">
    <property type="term" value="F:DNA-binding transcription factor activity, RNA polymerase II-specific"/>
    <property type="evidence" value="ECO:0007669"/>
    <property type="project" value="TreeGrafter"/>
</dbReference>
<accession>A0A2G9R7S3</accession>
<gene>
    <name evidence="14" type="ORF">AB205_0151380</name>
</gene>
<evidence type="ECO:0000256" key="6">
    <source>
        <dbReference type="ARBA" id="ARBA00022833"/>
    </source>
</evidence>
<reference evidence="15" key="1">
    <citation type="journal article" date="2017" name="Nat. Commun.">
        <title>The North American bullfrog draft genome provides insight into hormonal regulation of long noncoding RNA.</title>
        <authorList>
            <person name="Hammond S.A."/>
            <person name="Warren R.L."/>
            <person name="Vandervalk B.P."/>
            <person name="Kucuk E."/>
            <person name="Khan H."/>
            <person name="Gibb E.A."/>
            <person name="Pandoh P."/>
            <person name="Kirk H."/>
            <person name="Zhao Y."/>
            <person name="Jones M."/>
            <person name="Mungall A.J."/>
            <person name="Coope R."/>
            <person name="Pleasance S."/>
            <person name="Moore R.A."/>
            <person name="Holt R.A."/>
            <person name="Round J.M."/>
            <person name="Ohora S."/>
            <person name="Walle B.V."/>
            <person name="Veldhoen N."/>
            <person name="Helbing C.C."/>
            <person name="Birol I."/>
        </authorList>
    </citation>
    <scope>NUCLEOTIDE SEQUENCE [LARGE SCALE GENOMIC DNA]</scope>
</reference>
<dbReference type="SMART" id="SM00355">
    <property type="entry name" value="ZnF_C2H2"/>
    <property type="match status" value="6"/>
</dbReference>
<dbReference type="GO" id="GO:0000978">
    <property type="term" value="F:RNA polymerase II cis-regulatory region sequence-specific DNA binding"/>
    <property type="evidence" value="ECO:0007669"/>
    <property type="project" value="TreeGrafter"/>
</dbReference>
<keyword evidence="8" id="KW-0238">DNA-binding</keyword>
<keyword evidence="5 11" id="KW-0863">Zinc-finger</keyword>
<feature type="compositionally biased region" description="Polar residues" evidence="12">
    <location>
        <begin position="51"/>
        <end position="67"/>
    </location>
</feature>
<evidence type="ECO:0000313" key="15">
    <source>
        <dbReference type="Proteomes" id="UP000228934"/>
    </source>
</evidence>
<evidence type="ECO:0000256" key="1">
    <source>
        <dbReference type="ARBA" id="ARBA00004123"/>
    </source>
</evidence>
<evidence type="ECO:0000256" key="11">
    <source>
        <dbReference type="PROSITE-ProRule" id="PRU00042"/>
    </source>
</evidence>
<dbReference type="GO" id="GO:0008270">
    <property type="term" value="F:zinc ion binding"/>
    <property type="evidence" value="ECO:0007669"/>
    <property type="project" value="UniProtKB-KW"/>
</dbReference>
<evidence type="ECO:0000256" key="8">
    <source>
        <dbReference type="ARBA" id="ARBA00023125"/>
    </source>
</evidence>
<evidence type="ECO:0000313" key="14">
    <source>
        <dbReference type="EMBL" id="PIO23932.1"/>
    </source>
</evidence>
<keyword evidence="10" id="KW-0539">Nucleus</keyword>
<dbReference type="FunFam" id="3.30.160.60:FF:001498">
    <property type="entry name" value="Zinc finger protein 404"/>
    <property type="match status" value="1"/>
</dbReference>
<evidence type="ECO:0000256" key="2">
    <source>
        <dbReference type="ARBA" id="ARBA00006991"/>
    </source>
</evidence>
<feature type="domain" description="C2H2-type" evidence="13">
    <location>
        <begin position="167"/>
        <end position="194"/>
    </location>
</feature>
<dbReference type="Pfam" id="PF00096">
    <property type="entry name" value="zf-C2H2"/>
    <property type="match status" value="6"/>
</dbReference>
<feature type="domain" description="C2H2-type" evidence="13">
    <location>
        <begin position="195"/>
        <end position="222"/>
    </location>
</feature>
<feature type="compositionally biased region" description="Polar residues" evidence="12">
    <location>
        <begin position="75"/>
        <end position="105"/>
    </location>
</feature>
<dbReference type="InterPro" id="IPR036236">
    <property type="entry name" value="Znf_C2H2_sf"/>
</dbReference>
<protein>
    <recommendedName>
        <fullName evidence="13">C2H2-type domain-containing protein</fullName>
    </recommendedName>
</protein>
<name>A0A2G9R7S3_AQUCT</name>
<dbReference type="Proteomes" id="UP000228934">
    <property type="component" value="Unassembled WGS sequence"/>
</dbReference>
<evidence type="ECO:0000256" key="10">
    <source>
        <dbReference type="ARBA" id="ARBA00023242"/>
    </source>
</evidence>
<dbReference type="PROSITE" id="PS50157">
    <property type="entry name" value="ZINC_FINGER_C2H2_2"/>
    <property type="match status" value="6"/>
</dbReference>
<evidence type="ECO:0000256" key="5">
    <source>
        <dbReference type="ARBA" id="ARBA00022771"/>
    </source>
</evidence>
<dbReference type="PANTHER" id="PTHR23226:SF397">
    <property type="entry name" value="C2H2-TYPE DOMAIN-CONTAINING PROTEIN"/>
    <property type="match status" value="1"/>
</dbReference>
<dbReference type="InterPro" id="IPR013087">
    <property type="entry name" value="Znf_C2H2_type"/>
</dbReference>
<keyword evidence="3" id="KW-0479">Metal-binding</keyword>
<proteinExistence type="inferred from homology"/>
<evidence type="ECO:0000256" key="12">
    <source>
        <dbReference type="SAM" id="MobiDB-lite"/>
    </source>
</evidence>
<feature type="domain" description="C2H2-type" evidence="13">
    <location>
        <begin position="139"/>
        <end position="166"/>
    </location>
</feature>
<feature type="domain" description="C2H2-type" evidence="13">
    <location>
        <begin position="303"/>
        <end position="330"/>
    </location>
</feature>
<dbReference type="PROSITE" id="PS00028">
    <property type="entry name" value="ZINC_FINGER_C2H2_1"/>
    <property type="match status" value="6"/>
</dbReference>
<dbReference type="OrthoDB" id="9451254at2759"/>
<organism evidence="14 15">
    <name type="scientific">Aquarana catesbeiana</name>
    <name type="common">American bullfrog</name>
    <name type="synonym">Rana catesbeiana</name>
    <dbReference type="NCBI Taxonomy" id="8400"/>
    <lineage>
        <taxon>Eukaryota</taxon>
        <taxon>Metazoa</taxon>
        <taxon>Chordata</taxon>
        <taxon>Craniata</taxon>
        <taxon>Vertebrata</taxon>
        <taxon>Euteleostomi</taxon>
        <taxon>Amphibia</taxon>
        <taxon>Batrachia</taxon>
        <taxon>Anura</taxon>
        <taxon>Neobatrachia</taxon>
        <taxon>Ranoidea</taxon>
        <taxon>Ranidae</taxon>
        <taxon>Aquarana</taxon>
    </lineage>
</organism>
<sequence>GRFVLNSSEGDPILSPGLKAEDDEITRCSPGEDPITPTAHHRPYHLEGSMGPSNPEGSSKLSRTMTSDVHLRSMDPSNSEGSSKLSRTMTSHSAGQSTHPSNPMKPSSFDGGHTGEPSLSSLDCDKYHPNNTALPKQHKSCSQCGKCFTGIGHLLIHQRIHTGERPYSCSECGKCFTQKQHFLIHQRSHTGDRPYSCSECGKGFSEKGRLIRHQRIHTGERPYSCSECGKSFSQKEGLLRHQRTHTDERFTWIKALFPVQSAGKVSFAKESIGNHQKTLNQRRASFLMHRVWETVPGQGERPYACPECGKSFSYTGGLDKHRRNHTGERPYSCSECGKCFSVKGHLVQHWRIHTDERLSSCSECGKILKPSETPEKTHRRAVSLHSECGKWYTDQKNLRHQREPTC</sequence>
<dbReference type="FunFam" id="3.30.160.60:FF:000200">
    <property type="entry name" value="zinc finger protein 510 isoform X2"/>
    <property type="match status" value="1"/>
</dbReference>
<feature type="domain" description="C2H2-type" evidence="13">
    <location>
        <begin position="331"/>
        <end position="358"/>
    </location>
</feature>